<evidence type="ECO:0000313" key="1">
    <source>
        <dbReference type="EMBL" id="KAG0434799.1"/>
    </source>
</evidence>
<gene>
    <name evidence="1" type="ORF">HPB47_018878</name>
</gene>
<dbReference type="Proteomes" id="UP000805193">
    <property type="component" value="Unassembled WGS sequence"/>
</dbReference>
<evidence type="ECO:0000313" key="2">
    <source>
        <dbReference type="Proteomes" id="UP000805193"/>
    </source>
</evidence>
<proteinExistence type="predicted"/>
<reference evidence="1 2" key="1">
    <citation type="journal article" date="2020" name="Cell">
        <title>Large-Scale Comparative Analyses of Tick Genomes Elucidate Their Genetic Diversity and Vector Capacities.</title>
        <authorList>
            <consortium name="Tick Genome and Microbiome Consortium (TIGMIC)"/>
            <person name="Jia N."/>
            <person name="Wang J."/>
            <person name="Shi W."/>
            <person name="Du L."/>
            <person name="Sun Y."/>
            <person name="Zhan W."/>
            <person name="Jiang J.F."/>
            <person name="Wang Q."/>
            <person name="Zhang B."/>
            <person name="Ji P."/>
            <person name="Bell-Sakyi L."/>
            <person name="Cui X.M."/>
            <person name="Yuan T.T."/>
            <person name="Jiang B.G."/>
            <person name="Yang W.F."/>
            <person name="Lam T.T."/>
            <person name="Chang Q.C."/>
            <person name="Ding S.J."/>
            <person name="Wang X.J."/>
            <person name="Zhu J.G."/>
            <person name="Ruan X.D."/>
            <person name="Zhao L."/>
            <person name="Wei J.T."/>
            <person name="Ye R.Z."/>
            <person name="Que T.C."/>
            <person name="Du C.H."/>
            <person name="Zhou Y.H."/>
            <person name="Cheng J.X."/>
            <person name="Dai P.F."/>
            <person name="Guo W.B."/>
            <person name="Han X.H."/>
            <person name="Huang E.J."/>
            <person name="Li L.F."/>
            <person name="Wei W."/>
            <person name="Gao Y.C."/>
            <person name="Liu J.Z."/>
            <person name="Shao H.Z."/>
            <person name="Wang X."/>
            <person name="Wang C.C."/>
            <person name="Yang T.C."/>
            <person name="Huo Q.B."/>
            <person name="Li W."/>
            <person name="Chen H.Y."/>
            <person name="Chen S.E."/>
            <person name="Zhou L.G."/>
            <person name="Ni X.B."/>
            <person name="Tian J.H."/>
            <person name="Sheng Y."/>
            <person name="Liu T."/>
            <person name="Pan Y.S."/>
            <person name="Xia L.Y."/>
            <person name="Li J."/>
            <person name="Zhao F."/>
            <person name="Cao W.C."/>
        </authorList>
    </citation>
    <scope>NUCLEOTIDE SEQUENCE [LARGE SCALE GENOMIC DNA]</scope>
    <source>
        <strain evidence="1">Iper-2018</strain>
    </source>
</reference>
<comment type="caution">
    <text evidence="1">The sequence shown here is derived from an EMBL/GenBank/DDBJ whole genome shotgun (WGS) entry which is preliminary data.</text>
</comment>
<protein>
    <submittedName>
        <fullName evidence="1">Uncharacterized protein</fullName>
    </submittedName>
</protein>
<organism evidence="1 2">
    <name type="scientific">Ixodes persulcatus</name>
    <name type="common">Taiga tick</name>
    <dbReference type="NCBI Taxonomy" id="34615"/>
    <lineage>
        <taxon>Eukaryota</taxon>
        <taxon>Metazoa</taxon>
        <taxon>Ecdysozoa</taxon>
        <taxon>Arthropoda</taxon>
        <taxon>Chelicerata</taxon>
        <taxon>Arachnida</taxon>
        <taxon>Acari</taxon>
        <taxon>Parasitiformes</taxon>
        <taxon>Ixodida</taxon>
        <taxon>Ixodoidea</taxon>
        <taxon>Ixodidae</taxon>
        <taxon>Ixodinae</taxon>
        <taxon>Ixodes</taxon>
    </lineage>
</organism>
<accession>A0AC60QM58</accession>
<sequence length="254" mass="28863">MLRLSVYADKHHQSFAPINIIHNVEMRLGSLGVSRCSFLVYHPRFEHAVRDNDVYGIARFLGVFDTDRSSDESNCCQETLEAAHFDFDPLVTNSTDEDETVTDELAVICDGLARDEWKKVRTLLNPAFSTAKLRLMMQTINKCADVFVDILTESSQKGDVLEMYKVAQGLSLDVITKCALAWQELTDMFPDNQELSSDDLRKLKRLDIVLKESLRLYPPTVAFVSRTCRRDITVMGQFIPSGREQDLELSGTSW</sequence>
<keyword evidence="2" id="KW-1185">Reference proteome</keyword>
<dbReference type="EMBL" id="JABSTQ010008164">
    <property type="protein sequence ID" value="KAG0434799.1"/>
    <property type="molecule type" value="Genomic_DNA"/>
</dbReference>
<name>A0AC60QM58_IXOPE</name>